<reference evidence="1 2" key="1">
    <citation type="journal article" date="2017" name="Sci. Rep.">
        <title>Characterization and diversity of phages infecting Aeromonas salmonicida subsp. salmonicida.</title>
        <authorList>
            <person name="Vincent A.T."/>
            <person name="Paquet V.E."/>
            <person name="Bernatchez A."/>
            <person name="Tremblay D.M."/>
            <person name="Moineau S."/>
            <person name="Charette S.J."/>
        </authorList>
    </citation>
    <scope>NUCLEOTIDE SEQUENCE [LARGE SCALE GENOMIC DNA]</scope>
</reference>
<proteinExistence type="predicted"/>
<protein>
    <submittedName>
        <fullName evidence="1">Uncharacterized protein</fullName>
    </submittedName>
</protein>
<accession>A0A219YCF8</accession>
<organism evidence="1 2">
    <name type="scientific">Aeromonas phage 65.2</name>
    <dbReference type="NCBI Taxonomy" id="1932896"/>
    <lineage>
        <taxon>Viruses</taxon>
        <taxon>Duplodnaviria</taxon>
        <taxon>Heunggongvirae</taxon>
        <taxon>Uroviricota</taxon>
        <taxon>Caudoviricetes</taxon>
        <taxon>Pantevenvirales</taxon>
        <taxon>Straboviridae</taxon>
        <taxon>Emmerichvirinae</taxon>
        <taxon>Ishigurovirus</taxon>
        <taxon>Ishigurovirus osborne</taxon>
    </lineage>
</organism>
<evidence type="ECO:0000313" key="1">
    <source>
        <dbReference type="EMBL" id="APU01635.1"/>
    </source>
</evidence>
<dbReference type="Proteomes" id="UP000225215">
    <property type="component" value="Segment"/>
</dbReference>
<name>A0A219YCF8_9CAUD</name>
<dbReference type="EMBL" id="KY290955">
    <property type="protein sequence ID" value="APU01635.1"/>
    <property type="molecule type" value="Genomic_DNA"/>
</dbReference>
<evidence type="ECO:0000313" key="2">
    <source>
        <dbReference type="Proteomes" id="UP000225215"/>
    </source>
</evidence>
<sequence length="86" mass="10032">MNYVVSLAKKVVNVAENDITDEIYDQASNVVGVDYDWACESIYYGDIQECIDTIRAYMEFLNCFPAKYWMPSLKDDMEEIKKLLEN</sequence>